<organism evidence="2 3">
    <name type="scientific">[Ruminococcus] torques L2-14</name>
    <dbReference type="NCBI Taxonomy" id="657313"/>
    <lineage>
        <taxon>Bacteria</taxon>
        <taxon>Bacillati</taxon>
        <taxon>Bacillota</taxon>
        <taxon>Clostridia</taxon>
        <taxon>Lachnospirales</taxon>
        <taxon>Lachnospiraceae</taxon>
        <taxon>Mediterraneibacter</taxon>
    </lineage>
</organism>
<accession>D4M597</accession>
<dbReference type="HOGENOM" id="CLU_156589_0_0_9"/>
<proteinExistence type="predicted"/>
<feature type="region of interest" description="Disordered" evidence="1">
    <location>
        <begin position="109"/>
        <end position="134"/>
    </location>
</feature>
<evidence type="ECO:0000313" key="3">
    <source>
        <dbReference type="Proteomes" id="UP000008956"/>
    </source>
</evidence>
<evidence type="ECO:0000256" key="1">
    <source>
        <dbReference type="SAM" id="MobiDB-lite"/>
    </source>
</evidence>
<name>D4M597_9FIRM</name>
<dbReference type="KEGG" id="rto:RTO_18520"/>
<sequence>MKSKLIKLTDGSKLEVKVNFYTLYLVKMNGIDKKLDGRTEEDLTEEENVELAGKLIYVILRSNGLKVDEEEAMMLTPMDADSIREIFEEFEKRLNEYKKKNRRRSLLLRGRRSQRSNRHRLGRIHGVCKKDGNE</sequence>
<reference evidence="2 3" key="1">
    <citation type="submission" date="2010-03" db="EMBL/GenBank/DDBJ databases">
        <title>The genome sequence of Ruminococcus torques L2-14.</title>
        <authorList>
            <consortium name="metaHIT consortium -- http://www.metahit.eu/"/>
            <person name="Pajon A."/>
            <person name="Turner K."/>
            <person name="Parkhill J."/>
            <person name="Duncan S."/>
            <person name="Flint H."/>
        </authorList>
    </citation>
    <scope>NUCLEOTIDE SEQUENCE [LARGE SCALE GENOMIC DNA]</scope>
    <source>
        <strain evidence="2 3">L2-14</strain>
    </source>
</reference>
<gene>
    <name evidence="2" type="ORF">RTO_18520</name>
</gene>
<protein>
    <submittedName>
        <fullName evidence="2">Uncharacterized protein</fullName>
    </submittedName>
</protein>
<dbReference type="AlphaFoldDB" id="D4M597"/>
<reference evidence="2 3" key="2">
    <citation type="submission" date="2010-03" db="EMBL/GenBank/DDBJ databases">
        <authorList>
            <person name="Pajon A."/>
        </authorList>
    </citation>
    <scope>NUCLEOTIDE SEQUENCE [LARGE SCALE GENOMIC DNA]</scope>
    <source>
        <strain evidence="2 3">L2-14</strain>
    </source>
</reference>
<dbReference type="PATRIC" id="fig|657313.3.peg.1681"/>
<dbReference type="RefSeq" id="WP_015528997.1">
    <property type="nucleotide sequence ID" value="NC_021015.1"/>
</dbReference>
<dbReference type="EMBL" id="FP929055">
    <property type="protein sequence ID" value="CBL26409.1"/>
    <property type="molecule type" value="Genomic_DNA"/>
</dbReference>
<feature type="compositionally biased region" description="Basic residues" evidence="1">
    <location>
        <begin position="109"/>
        <end position="127"/>
    </location>
</feature>
<dbReference type="Proteomes" id="UP000008956">
    <property type="component" value="Chromosome"/>
</dbReference>
<evidence type="ECO:0000313" key="2">
    <source>
        <dbReference type="EMBL" id="CBL26409.1"/>
    </source>
</evidence>